<accession>D1NVG0</accession>
<evidence type="ECO:0000313" key="1">
    <source>
        <dbReference type="EMBL" id="EFA22810.1"/>
    </source>
</evidence>
<reference evidence="1 2" key="1">
    <citation type="submission" date="2009-11" db="EMBL/GenBank/DDBJ databases">
        <authorList>
            <person name="Weinstock G."/>
            <person name="Sodergren E."/>
            <person name="Clifton S."/>
            <person name="Fulton L."/>
            <person name="Fulton B."/>
            <person name="Courtney L."/>
            <person name="Fronick C."/>
            <person name="Harrison M."/>
            <person name="Strong C."/>
            <person name="Farmer C."/>
            <person name="Delahaunty K."/>
            <person name="Markovic C."/>
            <person name="Hall O."/>
            <person name="Minx P."/>
            <person name="Tomlinson C."/>
            <person name="Mitreva M."/>
            <person name="Nelson J."/>
            <person name="Hou S."/>
            <person name="Wollam A."/>
            <person name="Pepin K.H."/>
            <person name="Johnson M."/>
            <person name="Bhonagiri V."/>
            <person name="Nash W.E."/>
            <person name="Warren W."/>
            <person name="Chinwalla A."/>
            <person name="Mardis E.R."/>
            <person name="Wilson R.K."/>
        </authorList>
    </citation>
    <scope>NUCLEOTIDE SEQUENCE [LARGE SCALE GENOMIC DNA]</scope>
    <source>
        <strain evidence="1 2">DSM 20093</strain>
    </source>
</reference>
<dbReference type="Proteomes" id="UP000003656">
    <property type="component" value="Unassembled WGS sequence"/>
</dbReference>
<sequence length="40" mass="4485">MPWGPPYVHALMAVTVAHLNTTSQASPLLAITIRRTERRQ</sequence>
<comment type="caution">
    <text evidence="1">The sequence shown here is derived from an EMBL/GenBank/DDBJ whole genome shotgun (WGS) entry which is preliminary data.</text>
</comment>
<name>D1NVG0_9BIFI</name>
<evidence type="ECO:0000313" key="2">
    <source>
        <dbReference type="Proteomes" id="UP000003656"/>
    </source>
</evidence>
<dbReference type="EMBL" id="ABXB03000003">
    <property type="protein sequence ID" value="EFA22810.1"/>
    <property type="molecule type" value="Genomic_DNA"/>
</dbReference>
<organism evidence="1 2">
    <name type="scientific">Bifidobacterium gallicum DSM 20093 = LMG 11596</name>
    <dbReference type="NCBI Taxonomy" id="561180"/>
    <lineage>
        <taxon>Bacteria</taxon>
        <taxon>Bacillati</taxon>
        <taxon>Actinomycetota</taxon>
        <taxon>Actinomycetes</taxon>
        <taxon>Bifidobacteriales</taxon>
        <taxon>Bifidobacteriaceae</taxon>
        <taxon>Bifidobacterium</taxon>
    </lineage>
</organism>
<proteinExistence type="predicted"/>
<protein>
    <submittedName>
        <fullName evidence="1">Uncharacterized protein</fullName>
    </submittedName>
</protein>
<dbReference type="AlphaFoldDB" id="D1NVG0"/>
<gene>
    <name evidence="1" type="ORF">BIFGAL_03845</name>
</gene>
<dbReference type="STRING" id="561180.BIFGAL_03845"/>